<comment type="caution">
    <text evidence="2">The sequence shown here is derived from an EMBL/GenBank/DDBJ whole genome shotgun (WGS) entry which is preliminary data.</text>
</comment>
<evidence type="ECO:0000313" key="2">
    <source>
        <dbReference type="EMBL" id="GAA4241817.1"/>
    </source>
</evidence>
<organism evidence="2 3">
    <name type="scientific">Actinomadura meridiana</name>
    <dbReference type="NCBI Taxonomy" id="559626"/>
    <lineage>
        <taxon>Bacteria</taxon>
        <taxon>Bacillati</taxon>
        <taxon>Actinomycetota</taxon>
        <taxon>Actinomycetes</taxon>
        <taxon>Streptosporangiales</taxon>
        <taxon>Thermomonosporaceae</taxon>
        <taxon>Actinomadura</taxon>
    </lineage>
</organism>
<keyword evidence="3" id="KW-1185">Reference proteome</keyword>
<sequence>MHINVIDTNDDPIPPSRTLNDGDVPKPPPQPRNLRLQSIGRPTGRLLPVQPVNEPLDGNDSSSVQKQHRQQRPHGRPAHRHGRPTHKDLDRPQQAKQHPPILPHRTVTLLPTRSAKRDAYVVA</sequence>
<gene>
    <name evidence="2" type="ORF">GCM10022254_72200</name>
</gene>
<reference evidence="3" key="1">
    <citation type="journal article" date="2019" name="Int. J. Syst. Evol. Microbiol.">
        <title>The Global Catalogue of Microorganisms (GCM) 10K type strain sequencing project: providing services to taxonomists for standard genome sequencing and annotation.</title>
        <authorList>
            <consortium name="The Broad Institute Genomics Platform"/>
            <consortium name="The Broad Institute Genome Sequencing Center for Infectious Disease"/>
            <person name="Wu L."/>
            <person name="Ma J."/>
        </authorList>
    </citation>
    <scope>NUCLEOTIDE SEQUENCE [LARGE SCALE GENOMIC DNA]</scope>
    <source>
        <strain evidence="3">JCM 17440</strain>
    </source>
</reference>
<feature type="compositionally biased region" description="Basic residues" evidence="1">
    <location>
        <begin position="66"/>
        <end position="84"/>
    </location>
</feature>
<feature type="region of interest" description="Disordered" evidence="1">
    <location>
        <begin position="1"/>
        <end position="123"/>
    </location>
</feature>
<dbReference type="EMBL" id="BAABAS010000029">
    <property type="protein sequence ID" value="GAA4241817.1"/>
    <property type="molecule type" value="Genomic_DNA"/>
</dbReference>
<evidence type="ECO:0000256" key="1">
    <source>
        <dbReference type="SAM" id="MobiDB-lite"/>
    </source>
</evidence>
<proteinExistence type="predicted"/>
<dbReference type="Proteomes" id="UP001501710">
    <property type="component" value="Unassembled WGS sequence"/>
</dbReference>
<accession>A0ABP8CQ27</accession>
<protein>
    <submittedName>
        <fullName evidence="2">Uncharacterized protein</fullName>
    </submittedName>
</protein>
<name>A0ABP8CQ27_9ACTN</name>
<evidence type="ECO:0000313" key="3">
    <source>
        <dbReference type="Proteomes" id="UP001501710"/>
    </source>
</evidence>